<keyword evidence="3" id="KW-1185">Reference proteome</keyword>
<name>A0A5K7YNN5_9BACT</name>
<proteinExistence type="predicted"/>
<dbReference type="OrthoDB" id="9782155at2"/>
<dbReference type="CDD" id="cd05280">
    <property type="entry name" value="MDR_yhdh_yhfp"/>
    <property type="match status" value="1"/>
</dbReference>
<evidence type="ECO:0000259" key="1">
    <source>
        <dbReference type="SMART" id="SM00829"/>
    </source>
</evidence>
<feature type="domain" description="Enoyl reductase (ER)" evidence="1">
    <location>
        <begin position="20"/>
        <end position="328"/>
    </location>
</feature>
<dbReference type="SUPFAM" id="SSF51735">
    <property type="entry name" value="NAD(P)-binding Rossmann-fold domains"/>
    <property type="match status" value="1"/>
</dbReference>
<dbReference type="NCBIfam" id="TIGR02823">
    <property type="entry name" value="oxido_YhdH"/>
    <property type="match status" value="1"/>
</dbReference>
<sequence length="332" mass="34855">MTVDAFNALVVTAGEEKTYHRRIQRRTRDDLPGGDVLIRVHYSSLNYKDALSAIGNKGVTRNYPHTPGIDAAGTVADSRVDAFKKGDPVLVTGYDLGMNTSGGFGQYVRVPADWVVPLPGAISLKESMIYGTAGFTAGMGVLFLTERLKPEDGPVLVTGATGGVGSVAVAVLAGLGYTVAAVTGKPSGKAFLEGIGASRIVDRAEAADTSGRPLLKSQWAGVVDTVGGEILATAIKSTHPWGTVTCCGNVASPDLPLTVFPFILRGVRLIGIDSQNCPMDVRLKVWENLAGAWKIDGLEKISTEISLDGLSDHIDLILKGQQKGRVVVNLGA</sequence>
<dbReference type="SMART" id="SM00829">
    <property type="entry name" value="PKS_ER"/>
    <property type="match status" value="1"/>
</dbReference>
<reference evidence="2 3" key="1">
    <citation type="submission" date="2019-11" db="EMBL/GenBank/DDBJ databases">
        <title>Comparative genomics of hydrocarbon-degrading Desulfosarcina strains.</title>
        <authorList>
            <person name="Watanabe M."/>
            <person name="Kojima H."/>
            <person name="Fukui M."/>
        </authorList>
    </citation>
    <scope>NUCLEOTIDE SEQUENCE [LARGE SCALE GENOMIC DNA]</scope>
    <source>
        <strain evidence="2 3">PL12</strain>
    </source>
</reference>
<dbReference type="AlphaFoldDB" id="A0A5K7YNN5"/>
<evidence type="ECO:0000313" key="3">
    <source>
        <dbReference type="Proteomes" id="UP000427906"/>
    </source>
</evidence>
<dbReference type="InterPro" id="IPR013149">
    <property type="entry name" value="ADH-like_C"/>
</dbReference>
<dbReference type="PANTHER" id="PTHR43677">
    <property type="entry name" value="SHORT-CHAIN DEHYDROGENASE/REDUCTASE"/>
    <property type="match status" value="1"/>
</dbReference>
<organism evidence="2 3">
    <name type="scientific">Desulfosarcina alkanivorans</name>
    <dbReference type="NCBI Taxonomy" id="571177"/>
    <lineage>
        <taxon>Bacteria</taxon>
        <taxon>Pseudomonadati</taxon>
        <taxon>Thermodesulfobacteriota</taxon>
        <taxon>Desulfobacteria</taxon>
        <taxon>Desulfobacterales</taxon>
        <taxon>Desulfosarcinaceae</taxon>
        <taxon>Desulfosarcina</taxon>
    </lineage>
</organism>
<dbReference type="KEGG" id="dalk:DSCA_24510"/>
<dbReference type="Proteomes" id="UP000427906">
    <property type="component" value="Chromosome"/>
</dbReference>
<evidence type="ECO:0000313" key="2">
    <source>
        <dbReference type="EMBL" id="BBO68521.1"/>
    </source>
</evidence>
<accession>A0A5K7YNN5</accession>
<dbReference type="EMBL" id="AP021874">
    <property type="protein sequence ID" value="BBO68521.1"/>
    <property type="molecule type" value="Genomic_DNA"/>
</dbReference>
<dbReference type="InterPro" id="IPR014188">
    <property type="entry name" value="Acrylyl-CoA_reductase_AcuI"/>
</dbReference>
<dbReference type="Pfam" id="PF00107">
    <property type="entry name" value="ADH_zinc_N"/>
    <property type="match status" value="1"/>
</dbReference>
<dbReference type="Gene3D" id="3.90.180.10">
    <property type="entry name" value="Medium-chain alcohol dehydrogenases, catalytic domain"/>
    <property type="match status" value="1"/>
</dbReference>
<dbReference type="PANTHER" id="PTHR43677:SF1">
    <property type="entry name" value="ACRYLYL-COA REDUCTASE ACUI-RELATED"/>
    <property type="match status" value="1"/>
</dbReference>
<dbReference type="InterPro" id="IPR011032">
    <property type="entry name" value="GroES-like_sf"/>
</dbReference>
<dbReference type="GO" id="GO:0043957">
    <property type="term" value="F:acryloyl-CoA reductase (NADPH) activity"/>
    <property type="evidence" value="ECO:0007669"/>
    <property type="project" value="TreeGrafter"/>
</dbReference>
<dbReference type="SUPFAM" id="SSF50129">
    <property type="entry name" value="GroES-like"/>
    <property type="match status" value="1"/>
</dbReference>
<protein>
    <submittedName>
        <fullName evidence="2">Oxidoreductase</fullName>
    </submittedName>
</protein>
<dbReference type="InterPro" id="IPR051397">
    <property type="entry name" value="Zn-ADH-like_protein"/>
</dbReference>
<dbReference type="InterPro" id="IPR020843">
    <property type="entry name" value="ER"/>
</dbReference>
<dbReference type="InterPro" id="IPR013154">
    <property type="entry name" value="ADH-like_N"/>
</dbReference>
<dbReference type="Gene3D" id="3.40.50.720">
    <property type="entry name" value="NAD(P)-binding Rossmann-like Domain"/>
    <property type="match status" value="1"/>
</dbReference>
<gene>
    <name evidence="2" type="ORF">DSCA_24510</name>
</gene>
<dbReference type="RefSeq" id="WP_155316675.1">
    <property type="nucleotide sequence ID" value="NZ_AP021874.1"/>
</dbReference>
<dbReference type="Pfam" id="PF08240">
    <property type="entry name" value="ADH_N"/>
    <property type="match status" value="1"/>
</dbReference>
<dbReference type="InterPro" id="IPR036291">
    <property type="entry name" value="NAD(P)-bd_dom_sf"/>
</dbReference>